<keyword evidence="1" id="KW-0812">Transmembrane</keyword>
<protein>
    <recommendedName>
        <fullName evidence="4">DMT family transporter</fullName>
    </recommendedName>
</protein>
<evidence type="ECO:0000256" key="1">
    <source>
        <dbReference type="SAM" id="Phobius"/>
    </source>
</evidence>
<keyword evidence="1" id="KW-1133">Transmembrane helix</keyword>
<dbReference type="PANTHER" id="PTHR34821">
    <property type="entry name" value="INNER MEMBRANE PROTEIN YDCZ"/>
    <property type="match status" value="1"/>
</dbReference>
<evidence type="ECO:0000313" key="2">
    <source>
        <dbReference type="EMBL" id="RRJ87017.1"/>
    </source>
</evidence>
<feature type="transmembrane region" description="Helical" evidence="1">
    <location>
        <begin position="284"/>
        <end position="304"/>
    </location>
</feature>
<dbReference type="RefSeq" id="WP_124971648.1">
    <property type="nucleotide sequence ID" value="NZ_RQVS01000006.1"/>
</dbReference>
<feature type="transmembrane region" description="Helical" evidence="1">
    <location>
        <begin position="203"/>
        <end position="223"/>
    </location>
</feature>
<feature type="transmembrane region" description="Helical" evidence="1">
    <location>
        <begin position="42"/>
        <end position="61"/>
    </location>
</feature>
<feature type="transmembrane region" description="Helical" evidence="1">
    <location>
        <begin position="81"/>
        <end position="98"/>
    </location>
</feature>
<name>A0A3P3VXE0_9MICO</name>
<keyword evidence="3" id="KW-1185">Reference proteome</keyword>
<organism evidence="2 3">
    <name type="scientific">Gulosibacter macacae</name>
    <dbReference type="NCBI Taxonomy" id="2488791"/>
    <lineage>
        <taxon>Bacteria</taxon>
        <taxon>Bacillati</taxon>
        <taxon>Actinomycetota</taxon>
        <taxon>Actinomycetes</taxon>
        <taxon>Micrococcales</taxon>
        <taxon>Microbacteriaceae</taxon>
        <taxon>Gulosibacter</taxon>
    </lineage>
</organism>
<evidence type="ECO:0008006" key="4">
    <source>
        <dbReference type="Google" id="ProtNLM"/>
    </source>
</evidence>
<feature type="transmembrane region" description="Helical" evidence="1">
    <location>
        <begin position="235"/>
        <end position="255"/>
    </location>
</feature>
<feature type="transmembrane region" description="Helical" evidence="1">
    <location>
        <begin position="167"/>
        <end position="191"/>
    </location>
</feature>
<dbReference type="GO" id="GO:0005886">
    <property type="term" value="C:plasma membrane"/>
    <property type="evidence" value="ECO:0007669"/>
    <property type="project" value="TreeGrafter"/>
</dbReference>
<dbReference type="EMBL" id="RQVS01000006">
    <property type="protein sequence ID" value="RRJ87017.1"/>
    <property type="molecule type" value="Genomic_DNA"/>
</dbReference>
<proteinExistence type="predicted"/>
<keyword evidence="1" id="KW-0472">Membrane</keyword>
<dbReference type="Proteomes" id="UP000274391">
    <property type="component" value="Unassembled WGS sequence"/>
</dbReference>
<accession>A0A3P3VXE0</accession>
<dbReference type="AlphaFoldDB" id="A0A3P3VXE0"/>
<reference evidence="2 3" key="1">
    <citation type="submission" date="2018-11" db="EMBL/GenBank/DDBJ databases">
        <title>YIM 102482-1 draft genome.</title>
        <authorList>
            <person name="Li G."/>
            <person name="Jiang Y."/>
        </authorList>
    </citation>
    <scope>NUCLEOTIDE SEQUENCE [LARGE SCALE GENOMIC DNA]</scope>
    <source>
        <strain evidence="2 3">YIM 102482-1</strain>
    </source>
</reference>
<feature type="transmembrane region" description="Helical" evidence="1">
    <location>
        <begin position="138"/>
        <end position="161"/>
    </location>
</feature>
<dbReference type="Pfam" id="PF04657">
    <property type="entry name" value="DMT_YdcZ"/>
    <property type="match status" value="2"/>
</dbReference>
<feature type="transmembrane region" description="Helical" evidence="1">
    <location>
        <begin position="104"/>
        <end position="126"/>
    </location>
</feature>
<dbReference type="OrthoDB" id="6463253at2"/>
<evidence type="ECO:0000313" key="3">
    <source>
        <dbReference type="Proteomes" id="UP000274391"/>
    </source>
</evidence>
<dbReference type="InterPro" id="IPR006750">
    <property type="entry name" value="YdcZ"/>
</dbReference>
<sequence>MTTAKPWFRSILLLIAVLVGISSATQSRINGQVAIETGGSTFASAISFGTGFLLLVVVWLVRGESRAGLRRILDAVAEGRLPWWGLGGGVLGAIYVFVQSTAVPVTGVAIFMVALLVGQLFGGLLLDATGAFGAPKRVITLQRLVGALVSLAAVVVVGWGSGIGAEAILPLLLSVVAGLALAVQLGITGQVKMHAEEVTGPTIVNFAVGSIILVAAALIHGLVAPGDFRGFPTDWWLYLAGAIGVTYVLIVAFAVRGLGILLLTLALVGGQLLGSVIWDAVGGQVSVGLALGVPIAFLGIVIVHTDGMWRRPPRV</sequence>
<comment type="caution">
    <text evidence="2">The sequence shown here is derived from an EMBL/GenBank/DDBJ whole genome shotgun (WGS) entry which is preliminary data.</text>
</comment>
<dbReference type="PANTHER" id="PTHR34821:SF2">
    <property type="entry name" value="INNER MEMBRANE PROTEIN YDCZ"/>
    <property type="match status" value="1"/>
</dbReference>
<feature type="transmembrane region" description="Helical" evidence="1">
    <location>
        <begin position="260"/>
        <end position="278"/>
    </location>
</feature>
<gene>
    <name evidence="2" type="ORF">EG850_06345</name>
</gene>